<dbReference type="FunFam" id="2.30.30.140:FF:000018">
    <property type="entry name" value="Serine/threonine-protein kinase 31"/>
    <property type="match status" value="1"/>
</dbReference>
<dbReference type="CDD" id="cd20379">
    <property type="entry name" value="Tudor_dTUD-like"/>
    <property type="match status" value="1"/>
</dbReference>
<feature type="compositionally biased region" description="Polar residues" evidence="1">
    <location>
        <begin position="1047"/>
        <end position="1078"/>
    </location>
</feature>
<evidence type="ECO:0000313" key="3">
    <source>
        <dbReference type="Proteomes" id="UP000504633"/>
    </source>
</evidence>
<feature type="region of interest" description="Disordered" evidence="1">
    <location>
        <begin position="854"/>
        <end position="1094"/>
    </location>
</feature>
<feature type="compositionally biased region" description="Low complexity" evidence="1">
    <location>
        <begin position="923"/>
        <end position="936"/>
    </location>
</feature>
<feature type="domain" description="Tudor" evidence="2">
    <location>
        <begin position="518"/>
        <end position="576"/>
    </location>
</feature>
<dbReference type="PROSITE" id="PS50304">
    <property type="entry name" value="TUDOR"/>
    <property type="match status" value="9"/>
</dbReference>
<dbReference type="InterPro" id="IPR035437">
    <property type="entry name" value="SNase_OB-fold_sf"/>
</dbReference>
<feature type="domain" description="Tudor" evidence="2">
    <location>
        <begin position="2342"/>
        <end position="2400"/>
    </location>
</feature>
<gene>
    <name evidence="4" type="primary">LOC111604131</name>
</gene>
<evidence type="ECO:0000313" key="4">
    <source>
        <dbReference type="RefSeq" id="XP_023177815.2"/>
    </source>
</evidence>
<dbReference type="SUPFAM" id="SSF63748">
    <property type="entry name" value="Tudor/PWWP/MBT"/>
    <property type="match status" value="9"/>
</dbReference>
<feature type="compositionally biased region" description="Basic and acidic residues" evidence="1">
    <location>
        <begin position="959"/>
        <end position="969"/>
    </location>
</feature>
<dbReference type="PANTHER" id="PTHR22948:SF72">
    <property type="entry name" value="TUDOR DOMAIN-CONTAINING PROTEIN"/>
    <property type="match status" value="1"/>
</dbReference>
<feature type="compositionally biased region" description="Polar residues" evidence="1">
    <location>
        <begin position="1000"/>
        <end position="1019"/>
    </location>
</feature>
<feature type="domain" description="Tudor" evidence="2">
    <location>
        <begin position="704"/>
        <end position="760"/>
    </location>
</feature>
<evidence type="ECO:0000256" key="1">
    <source>
        <dbReference type="SAM" id="MobiDB-lite"/>
    </source>
</evidence>
<evidence type="ECO:0000259" key="2">
    <source>
        <dbReference type="PROSITE" id="PS50304"/>
    </source>
</evidence>
<feature type="domain" description="Tudor" evidence="2">
    <location>
        <begin position="2524"/>
        <end position="2583"/>
    </location>
</feature>
<dbReference type="Gene3D" id="2.40.50.90">
    <property type="match status" value="7"/>
</dbReference>
<dbReference type="OrthoDB" id="9989103at2759"/>
<keyword evidence="3" id="KW-1185">Reference proteome</keyword>
<feature type="region of interest" description="Disordered" evidence="1">
    <location>
        <begin position="103"/>
        <end position="123"/>
    </location>
</feature>
<sequence length="2650" mass="298552">MNGKTPVNSGASSVDLYVTHLDHVGPYLKLYGQANRDAAFLISTRIETLLPTCFAIDPSWSNERQQALLTPGTFCVFKRTNGAAPGDVEYMRTRVLSAGLDDKQLNNRGSANSNSSGGSGSSSKMRVEIEFLDYGYKRNVSSHDLLFSKQPQLLQNVPVLCSQYIVLGICSEWDQAELDTVKQLMVNHVVSIEVDPTQICGQKFASVRWKDFDLNEFLVQQKQIGAPIAKEMIMDHCKKLWKAQPQSPIIEYNNNSIQSTGNGSNKTPTDVAREQIAARFSLAARLDVHRTLGTTPPRPLKATAPAAAAVNEYTPPKPLQQQQPQVQLPTKVVMPTPLANLTNVMPNPVQAASAATAAHLVNAQKAAVYAAANHPYNQHSANINKTSESTHNVYTPKTNPRPLNMYYNVRLNNPMHQHRQQQQLPLLQQPSLNFVPIPRYALAQQPKAAAQKQQQQLQPIMPAFRTTSLTVGLTYDVYVSFVENGPHLFWVQLKSATRDLNVMMGQIEHMRLQALTQYPSVGTACVARFSEDGNCYRALVSAVYGQRFRVVYVDYGNSEMVALTDLYQIPQDLLLIKPFAFRFALAGAKELGALDESMKRIFKNSALYINFQLTVQAPESVGSMQTCQLMHNNNSMLEVLKKLKNSRQAYAKAEQLQNDDAVEIRYIDSPSNFYVQKVNNIEQFEKLMDEMFAYYNINQLVPEQLVLGAPCVVKCDREWYRAELLRIDDTTIIVRHVDFGYEQHVKRHLIGNIAEKHLVMPRQAIKCCLKGFENSELSQDKITDQFEMLAEESNIRRRTFSVRVFRIEPDGLNVVNLMARNLNVMKKLYKLSMPFEQYLSLEKGQFNSNITRAESTVSDTMPQQLEKGQVLNSTTVESEDRMQLQRQRKINNSNSNSNANANANGNANANTNANANEWDKHSSASTSSKDTQSQQSGAKRQIQQARLERNGADSNLVRRNRDIRIDNSYENHSTSSYTSGMSSPRKANRQNGRNRLDSPRLQNGKQEANKNTRFSNSPSPRKEAQQLQQSQRNTSNQRSLNAPQGFAQKSQRQKSTLDGTTGSSKRSSGVESDANSNADVIATPKPQPQPQPEKYVPLDKAYVLQDIKTPTKEAASLSWWVSPFQFYVVPKSLATKYESLLRELRQFYRQKPHQPLQLKVGSSVVVRQRKDNAILRGTVVACNHMLRKYRIFCVDAGNLLTVTSEDVWQLEQRFADVPCLAQRCSFDKIVTNYDHLYIVDRMEKYVPANAKVECEFRSKQPSQQQHQNNNNNSWGTYIVKMLVNGASLRDTLINAQFLTEVAESVRVGLLAGQQVRGKFTSIRDMTNFKIQLESCSDVNFLCSYDDAKFVKSNKELAKPFKEHYEGKSYALNIKHVCENNIIHLRPVMPLFKEERSAYICGYPVLVNSFQALVVYTAKSYRIFVQPIVIEPAMKQLLDDMYGFYTKKGKYLRKFEKDQICAALGSDGNWYRARILAKDAKSSRLDVLYIDYGNTEQLAREQLKQLEEKFYVNKSCYAVEINLPFGRINNDEKLKGRLAKLLEEQVVTVKPIETRRNHLIADVLLPNGKESVLDTLKAEKLIAGRDIDYMRKQLDKEKPHIYEYIECVDLTTDDDEELQQRKSKSNSANSSPKPKKPQQEPKEPKETKQRNKQVEQAPSPTPVAASAPAPAPAPAAPKVEVKPVESAPVVPVIPEPVEVVEPPPVTASEEIPPAISPQAPVAAAITPTPDPYKDMEKAVLSHCDNPAHFYVHPLDAVPKLKRLTENLQIVSPSLPQLAEIVNGADCISMYSMDKSWYRAKILDAELMVLQFIDFGNTDCVSDAKEIKQSICSQMEPFCLPFALPIAPKGKLEWADAANGIFNDSYEKILHYEYLTRGDCQTRSYVNLYIEGVDVAKKLVADGFAKPLDYVSSGSSCYISHANSIADFYIQLESDSKALELIELYLSDAEQKLEPLQRFEKGSIVAALFDDDGLFYRAELLRQLPDSRYEVRFIDYGNTSSTAKCLLLSEEIASAPSLSKRCALQLPENYVAWSQEAETKFAELTGEGELVFTTQLLQPGLEHIIINLLLDEDNVLDQLLSLCTRKQPKTQEEPQAEANTKSEAGVDSITAIVTHVNSPTSFYLQFESNNGQMDNISELLNGDSASLQPMQQIANLDQLCVAQFADDKEFYRARILELLPTKQSMQYRALFIDFGTQALVEKLFELPAELVQVKPQAEVHALESCSNFIKYPKQAREALDALIDSCNGEVTVEFINKSAQPPVVRLKTMDKHALNIYEQLQELLEAELQKPQAQANNKECIISHGSSPKSFYVQLKKNSAELDLIVKTLHGISKEQLEPLPSPAVQLNAVCFSQEDDCYYRCCIKQMLEADKGYEVFLMDYGSSMIAMQVFALPQVISEIPPLALHCQLSELPEDVPETKLEEAFAALLEQHFGEVYELVNEPQVDAAKTQQSVQLRINYKDFAQELASTVAGVQQPLEVVLHSCIVVQYDNAKSFYVQMEQDVPALEEMTDKMLDAEQNFDVFTELQVGALCVAKFPEDEVFYRAEIVKLLDDGKCEVHFIDFGNNAVTDEFRQLPADLAQAPRYSKHCELESATMAKCDVAALGAFIDTHFSEPFQLEILAKKDERETHVVRLFYQNTNISEQLRLQQKP</sequence>
<feature type="region of interest" description="Disordered" evidence="1">
    <location>
        <begin position="1614"/>
        <end position="1680"/>
    </location>
</feature>
<protein>
    <submittedName>
        <fullName evidence="4">Maternal protein tudor</fullName>
    </submittedName>
</protein>
<feature type="compositionally biased region" description="Low complexity" evidence="1">
    <location>
        <begin position="973"/>
        <end position="983"/>
    </location>
</feature>
<feature type="domain" description="Tudor" evidence="2">
    <location>
        <begin position="1956"/>
        <end position="2015"/>
    </location>
</feature>
<feature type="compositionally biased region" description="Low complexity" evidence="1">
    <location>
        <begin position="106"/>
        <end position="116"/>
    </location>
</feature>
<name>A0A6J1MBB0_DROHY</name>
<dbReference type="Gene3D" id="2.30.30.140">
    <property type="match status" value="9"/>
</dbReference>
<dbReference type="SMART" id="SM00333">
    <property type="entry name" value="TUDOR"/>
    <property type="match status" value="9"/>
</dbReference>
<organism evidence="3 4">
    <name type="scientific">Drosophila hydei</name>
    <name type="common">Fruit fly</name>
    <dbReference type="NCBI Taxonomy" id="7224"/>
    <lineage>
        <taxon>Eukaryota</taxon>
        <taxon>Metazoa</taxon>
        <taxon>Ecdysozoa</taxon>
        <taxon>Arthropoda</taxon>
        <taxon>Hexapoda</taxon>
        <taxon>Insecta</taxon>
        <taxon>Pterygota</taxon>
        <taxon>Neoptera</taxon>
        <taxon>Endopterygota</taxon>
        <taxon>Diptera</taxon>
        <taxon>Brachycera</taxon>
        <taxon>Muscomorpha</taxon>
        <taxon>Ephydroidea</taxon>
        <taxon>Drosophilidae</taxon>
        <taxon>Drosophila</taxon>
    </lineage>
</organism>
<feature type="domain" description="Tudor" evidence="2">
    <location>
        <begin position="1157"/>
        <end position="1217"/>
    </location>
</feature>
<dbReference type="Gene3D" id="2.40.50.790">
    <property type="match status" value="1"/>
</dbReference>
<feature type="compositionally biased region" description="Low complexity" evidence="1">
    <location>
        <begin position="1025"/>
        <end position="1041"/>
    </location>
</feature>
<dbReference type="Pfam" id="PF00567">
    <property type="entry name" value="TUDOR"/>
    <property type="match status" value="9"/>
</dbReference>
<feature type="compositionally biased region" description="Basic and acidic residues" evidence="1">
    <location>
        <begin position="1636"/>
        <end position="1652"/>
    </location>
</feature>
<dbReference type="CTD" id="37417"/>
<proteinExistence type="predicted"/>
<dbReference type="PANTHER" id="PTHR22948">
    <property type="entry name" value="TUDOR DOMAIN CONTAINING PROTEIN"/>
    <property type="match status" value="1"/>
</dbReference>
<feature type="domain" description="Tudor" evidence="2">
    <location>
        <begin position="1778"/>
        <end position="1834"/>
    </location>
</feature>
<feature type="compositionally biased region" description="Low complexity" evidence="1">
    <location>
        <begin position="891"/>
        <end position="916"/>
    </location>
</feature>
<dbReference type="Proteomes" id="UP000504633">
    <property type="component" value="Unplaced"/>
</dbReference>
<feature type="domain" description="Tudor" evidence="2">
    <location>
        <begin position="2151"/>
        <end position="2213"/>
    </location>
</feature>
<dbReference type="GO" id="GO:0005737">
    <property type="term" value="C:cytoplasm"/>
    <property type="evidence" value="ECO:0007669"/>
    <property type="project" value="UniProtKB-ARBA"/>
</dbReference>
<feature type="domain" description="Tudor" evidence="2">
    <location>
        <begin position="1453"/>
        <end position="1512"/>
    </location>
</feature>
<dbReference type="InterPro" id="IPR002999">
    <property type="entry name" value="Tudor"/>
</dbReference>
<dbReference type="OMA" id="CSQYIVL"/>
<dbReference type="GeneID" id="111604131"/>
<dbReference type="KEGG" id="dhe:111604131"/>
<dbReference type="FunFam" id="2.30.30.140:FF:000172">
    <property type="entry name" value="Maternal protein tudor"/>
    <property type="match status" value="1"/>
</dbReference>
<feature type="compositionally biased region" description="Polar residues" evidence="1">
    <location>
        <begin position="854"/>
        <end position="863"/>
    </location>
</feature>
<dbReference type="RefSeq" id="XP_023177815.2">
    <property type="nucleotide sequence ID" value="XM_023322047.2"/>
</dbReference>
<accession>A0A6J1MBB0</accession>
<dbReference type="InterPro" id="IPR050621">
    <property type="entry name" value="Tudor_domain_containing"/>
</dbReference>
<reference evidence="4" key="1">
    <citation type="submission" date="2025-08" db="UniProtKB">
        <authorList>
            <consortium name="RefSeq"/>
        </authorList>
    </citation>
    <scope>IDENTIFICATION</scope>
    <source>
        <strain evidence="4">15085-1641.00</strain>
        <tissue evidence="4">Whole body</tissue>
    </source>
</reference>